<organism evidence="1 2">
    <name type="scientific">Punica granatum</name>
    <name type="common">Pomegranate</name>
    <dbReference type="NCBI Taxonomy" id="22663"/>
    <lineage>
        <taxon>Eukaryota</taxon>
        <taxon>Viridiplantae</taxon>
        <taxon>Streptophyta</taxon>
        <taxon>Embryophyta</taxon>
        <taxon>Tracheophyta</taxon>
        <taxon>Spermatophyta</taxon>
        <taxon>Magnoliopsida</taxon>
        <taxon>eudicotyledons</taxon>
        <taxon>Gunneridae</taxon>
        <taxon>Pentapetalae</taxon>
        <taxon>rosids</taxon>
        <taxon>malvids</taxon>
        <taxon>Myrtales</taxon>
        <taxon>Lythraceae</taxon>
        <taxon>Punica</taxon>
    </lineage>
</organism>
<comment type="caution">
    <text evidence="1">The sequence shown here is derived from an EMBL/GenBank/DDBJ whole genome shotgun (WGS) entry which is preliminary data.</text>
</comment>
<dbReference type="AlphaFoldDB" id="A0A2I0KLP8"/>
<reference evidence="1 2" key="1">
    <citation type="submission" date="2017-11" db="EMBL/GenBank/DDBJ databases">
        <title>De-novo sequencing of pomegranate (Punica granatum L.) genome.</title>
        <authorList>
            <person name="Akparov Z."/>
            <person name="Amiraslanov A."/>
            <person name="Hajiyeva S."/>
            <person name="Abbasov M."/>
            <person name="Kaur K."/>
            <person name="Hamwieh A."/>
            <person name="Solovyev V."/>
            <person name="Salamov A."/>
            <person name="Braich B."/>
            <person name="Kosarev P."/>
            <person name="Mahmoud A."/>
            <person name="Hajiyev E."/>
            <person name="Babayeva S."/>
            <person name="Izzatullayeva V."/>
            <person name="Mammadov A."/>
            <person name="Mammadov A."/>
            <person name="Sharifova S."/>
            <person name="Ojaghi J."/>
            <person name="Eynullazada K."/>
            <person name="Bayramov B."/>
            <person name="Abdulazimova A."/>
            <person name="Shahmuradov I."/>
        </authorList>
    </citation>
    <scope>NUCLEOTIDE SEQUENCE [LARGE SCALE GENOMIC DNA]</scope>
    <source>
        <strain evidence="2">cv. AG2017</strain>
        <tissue evidence="1">Leaf</tissue>
    </source>
</reference>
<dbReference type="Proteomes" id="UP000233551">
    <property type="component" value="Unassembled WGS sequence"/>
</dbReference>
<protein>
    <submittedName>
        <fullName evidence="1">Uncharacterized protein</fullName>
    </submittedName>
</protein>
<keyword evidence="2" id="KW-1185">Reference proteome</keyword>
<gene>
    <name evidence="1" type="ORF">CRG98_010225</name>
</gene>
<sequence length="77" mass="8613">MEIRSMCGPEFALVGAYMRAPMRMAWECPPSRGCMMDTREKKSPLTILRPEGRGPITALVTVGRTCIRLIESKSVKL</sequence>
<evidence type="ECO:0000313" key="2">
    <source>
        <dbReference type="Proteomes" id="UP000233551"/>
    </source>
</evidence>
<evidence type="ECO:0000313" key="1">
    <source>
        <dbReference type="EMBL" id="PKI69427.1"/>
    </source>
</evidence>
<name>A0A2I0KLP8_PUNGR</name>
<dbReference type="EMBL" id="PGOL01000508">
    <property type="protein sequence ID" value="PKI69427.1"/>
    <property type="molecule type" value="Genomic_DNA"/>
</dbReference>
<proteinExistence type="predicted"/>
<accession>A0A2I0KLP8</accession>